<evidence type="ECO:0000256" key="1">
    <source>
        <dbReference type="SAM" id="Coils"/>
    </source>
</evidence>
<accession>A0ABP1QQU4</accession>
<sequence length="395" mass="44861">MENQEVPLSSPLPEGESGSKRNGPNLVQVEMEQSDTSPRIVNLQQNLALVERPKELIKLLQKQLMDTKRENVKLKEDFAVSQKLLDRKIFETSDYQWRFKRLQTSETKALEENFKFKKEIISLSVSNATLEDDKRNLRNKLAQLQIQLLETNRQKEKAEREVRDMKMESVYGRQTLENDDDIDHGMPMETTVELASSDVVFLDVDGDGRSEQENNCNPETLPSVEDSGTGTEDGMRRRSSGQSNVPTDVEPNTSRVSNGQNTSRHQRSVLYPSYSKPKPYTSEYIRKRKETNKEKLEKDHAVDESKPDSGSCICGFIACGKSKINLDKHVGYFHRQSPNSNSKHASSNLDTPTTTHPIPLENKREKSASPQQKRSRMDVVDVKSSASAQNSDTQE</sequence>
<keyword evidence="4" id="KW-1185">Reference proteome</keyword>
<reference evidence="3 4" key="1">
    <citation type="submission" date="2024-08" db="EMBL/GenBank/DDBJ databases">
        <authorList>
            <person name="Cucini C."/>
            <person name="Frati F."/>
        </authorList>
    </citation>
    <scope>NUCLEOTIDE SEQUENCE [LARGE SCALE GENOMIC DNA]</scope>
</reference>
<feature type="region of interest" description="Disordered" evidence="2">
    <location>
        <begin position="335"/>
        <end position="395"/>
    </location>
</feature>
<feature type="region of interest" description="Disordered" evidence="2">
    <location>
        <begin position="290"/>
        <end position="309"/>
    </location>
</feature>
<feature type="compositionally biased region" description="Polar residues" evidence="2">
    <location>
        <begin position="213"/>
        <end position="230"/>
    </location>
</feature>
<evidence type="ECO:0000313" key="3">
    <source>
        <dbReference type="EMBL" id="CAL8105384.1"/>
    </source>
</evidence>
<organism evidence="3 4">
    <name type="scientific">Orchesella dallaii</name>
    <dbReference type="NCBI Taxonomy" id="48710"/>
    <lineage>
        <taxon>Eukaryota</taxon>
        <taxon>Metazoa</taxon>
        <taxon>Ecdysozoa</taxon>
        <taxon>Arthropoda</taxon>
        <taxon>Hexapoda</taxon>
        <taxon>Collembola</taxon>
        <taxon>Entomobryomorpha</taxon>
        <taxon>Entomobryoidea</taxon>
        <taxon>Orchesellidae</taxon>
        <taxon>Orchesellinae</taxon>
        <taxon>Orchesella</taxon>
    </lineage>
</organism>
<name>A0ABP1QQU4_9HEXA</name>
<feature type="compositionally biased region" description="Polar residues" evidence="2">
    <location>
        <begin position="240"/>
        <end position="263"/>
    </location>
</feature>
<feature type="compositionally biased region" description="Polar residues" evidence="2">
    <location>
        <begin position="384"/>
        <end position="395"/>
    </location>
</feature>
<feature type="coiled-coil region" evidence="1">
    <location>
        <begin position="127"/>
        <end position="168"/>
    </location>
</feature>
<dbReference type="EMBL" id="CAXLJM020000036">
    <property type="protein sequence ID" value="CAL8105384.1"/>
    <property type="molecule type" value="Genomic_DNA"/>
</dbReference>
<feature type="compositionally biased region" description="Polar residues" evidence="2">
    <location>
        <begin position="336"/>
        <end position="356"/>
    </location>
</feature>
<evidence type="ECO:0000313" key="4">
    <source>
        <dbReference type="Proteomes" id="UP001642540"/>
    </source>
</evidence>
<dbReference type="Proteomes" id="UP001642540">
    <property type="component" value="Unassembled WGS sequence"/>
</dbReference>
<protein>
    <submittedName>
        <fullName evidence="3">Uncharacterized protein</fullName>
    </submittedName>
</protein>
<feature type="region of interest" description="Disordered" evidence="2">
    <location>
        <begin position="1"/>
        <end position="26"/>
    </location>
</feature>
<feature type="region of interest" description="Disordered" evidence="2">
    <location>
        <begin position="205"/>
        <end position="284"/>
    </location>
</feature>
<gene>
    <name evidence="3" type="ORF">ODALV1_LOCUS12048</name>
</gene>
<proteinExistence type="predicted"/>
<keyword evidence="1" id="KW-0175">Coiled coil</keyword>
<comment type="caution">
    <text evidence="3">The sequence shown here is derived from an EMBL/GenBank/DDBJ whole genome shotgun (WGS) entry which is preliminary data.</text>
</comment>
<feature type="compositionally biased region" description="Basic and acidic residues" evidence="2">
    <location>
        <begin position="291"/>
        <end position="307"/>
    </location>
</feature>
<evidence type="ECO:0000256" key="2">
    <source>
        <dbReference type="SAM" id="MobiDB-lite"/>
    </source>
</evidence>